<organism evidence="1 2">
    <name type="scientific">Leptotrichia wadei</name>
    <dbReference type="NCBI Taxonomy" id="157687"/>
    <lineage>
        <taxon>Bacteria</taxon>
        <taxon>Fusobacteriati</taxon>
        <taxon>Fusobacteriota</taxon>
        <taxon>Fusobacteriia</taxon>
        <taxon>Fusobacteriales</taxon>
        <taxon>Leptotrichiaceae</taxon>
        <taxon>Leptotrichia</taxon>
    </lineage>
</organism>
<sequence>MERYSVIKEKNPREIVLLKGFSCAYGKCAFCNYILDNTNDEEEMKKVNFEALSRVTGEYGVLEVINSGSVFELNGTTLEKIREVCKEKNIKILYFEAYFGYLNRLNEIREYFSEQEVRFAFGLETFDNDYRTKVLKKKFILNERVLEKLKSEYQMCLLMICTKGQTKEQILSDIEKGLENFKELVVSVFVNNDTEIERDEELVAWFLSEIYPKYKDMPNIEILVDNKDFGVYVQ</sequence>
<dbReference type="AlphaFoldDB" id="A0A134A022"/>
<evidence type="ECO:0000313" key="2">
    <source>
        <dbReference type="Proteomes" id="UP000070483"/>
    </source>
</evidence>
<evidence type="ECO:0000313" key="1">
    <source>
        <dbReference type="EMBL" id="KXB61036.1"/>
    </source>
</evidence>
<dbReference type="Proteomes" id="UP000070483">
    <property type="component" value="Unassembled WGS sequence"/>
</dbReference>
<reference evidence="2" key="1">
    <citation type="submission" date="2016-01" db="EMBL/GenBank/DDBJ databases">
        <authorList>
            <person name="Mitreva M."/>
            <person name="Pepin K.H."/>
            <person name="Mihindukulasuriya K.A."/>
            <person name="Fulton R."/>
            <person name="Fronick C."/>
            <person name="O'Laughlin M."/>
            <person name="Miner T."/>
            <person name="Herter B."/>
            <person name="Rosa B.A."/>
            <person name="Cordes M."/>
            <person name="Tomlinson C."/>
            <person name="Wollam A."/>
            <person name="Palsikar V.B."/>
            <person name="Mardis E.R."/>
            <person name="Wilson R.K."/>
        </authorList>
    </citation>
    <scope>NUCLEOTIDE SEQUENCE [LARGE SCALE GENOMIC DNA]</scope>
    <source>
        <strain evidence="2">KA00185</strain>
    </source>
</reference>
<comment type="caution">
    <text evidence="1">The sequence shown here is derived from an EMBL/GenBank/DDBJ whole genome shotgun (WGS) entry which is preliminary data.</text>
</comment>
<keyword evidence="2" id="KW-1185">Reference proteome</keyword>
<dbReference type="EMBL" id="LSDD01000146">
    <property type="protein sequence ID" value="KXB61036.1"/>
    <property type="molecule type" value="Genomic_DNA"/>
</dbReference>
<protein>
    <submittedName>
        <fullName evidence="1">Radical SAM domain protein</fullName>
    </submittedName>
</protein>
<dbReference type="OrthoDB" id="5321814at2"/>
<dbReference type="STRING" id="157687.HMPREF3180_01905"/>
<accession>A0A134A022</accession>
<name>A0A134A022_9FUSO</name>
<dbReference type="PATRIC" id="fig|157687.3.peg.1902"/>
<dbReference type="RefSeq" id="WP_060918457.1">
    <property type="nucleotide sequence ID" value="NZ_KQ960108.1"/>
</dbReference>
<proteinExistence type="predicted"/>
<gene>
    <name evidence="1" type="ORF">HMPREF3180_01905</name>
</gene>